<keyword evidence="1" id="KW-0489">Methyltransferase</keyword>
<comment type="caution">
    <text evidence="4">The sequence shown here is derived from an EMBL/GenBank/DDBJ whole genome shotgun (WGS) entry which is preliminary data.</text>
</comment>
<dbReference type="EMBL" id="LKTS01000002">
    <property type="protein sequence ID" value="PKD21148.1"/>
    <property type="molecule type" value="Genomic_DNA"/>
</dbReference>
<gene>
    <name evidence="4" type="ORF">APR41_12090</name>
</gene>
<dbReference type="OrthoDB" id="1435796at2"/>
<sequence length="208" mass="24123">MSREELVLNTYKNFCNADGNQHIASEYAILKLQKIIERFGIENVLEIGLGIGAIAGSLLSANTHIEYSGTENNEFCLDALKKNLGENYRKLEVFSKLCEVPQRKFDLIIIDGKDPELKKIQKLLTRNGVIAIEGDRMPQQERLRKYFPKHKYVHSISNKKNATYSPFPPAHWQGGLKVIFVNPNFEQKCWWIKEKLSTKFKYLYRNKN</sequence>
<keyword evidence="2" id="KW-0949">S-adenosyl-L-methionine</keyword>
<evidence type="ECO:0000256" key="1">
    <source>
        <dbReference type="ARBA" id="ARBA00022603"/>
    </source>
</evidence>
<name>A0A2N0U2M8_9FLAO</name>
<evidence type="ECO:0000259" key="3">
    <source>
        <dbReference type="Pfam" id="PF05175"/>
    </source>
</evidence>
<protein>
    <recommendedName>
        <fullName evidence="3">Methyltransferase small domain-containing protein</fullName>
    </recommendedName>
</protein>
<dbReference type="Pfam" id="PF05175">
    <property type="entry name" value="MTS"/>
    <property type="match status" value="1"/>
</dbReference>
<keyword evidence="5" id="KW-1185">Reference proteome</keyword>
<dbReference type="GO" id="GO:0032259">
    <property type="term" value="P:methylation"/>
    <property type="evidence" value="ECO:0007669"/>
    <property type="project" value="UniProtKB-KW"/>
</dbReference>
<dbReference type="InterPro" id="IPR007848">
    <property type="entry name" value="Small_mtfrase_dom"/>
</dbReference>
<accession>A0A2N0U2M8</accession>
<evidence type="ECO:0000313" key="5">
    <source>
        <dbReference type="Proteomes" id="UP000232673"/>
    </source>
</evidence>
<proteinExistence type="predicted"/>
<dbReference type="Proteomes" id="UP000232673">
    <property type="component" value="Unassembled WGS sequence"/>
</dbReference>
<dbReference type="RefSeq" id="WP_079713505.1">
    <property type="nucleotide sequence ID" value="NZ_FUZC01000009.1"/>
</dbReference>
<evidence type="ECO:0000256" key="2">
    <source>
        <dbReference type="ARBA" id="ARBA00022691"/>
    </source>
</evidence>
<dbReference type="GO" id="GO:0008168">
    <property type="term" value="F:methyltransferase activity"/>
    <property type="evidence" value="ECO:0007669"/>
    <property type="project" value="UniProtKB-KW"/>
</dbReference>
<dbReference type="STRING" id="447422.SAMN05660903_02465"/>
<dbReference type="InterPro" id="IPR029063">
    <property type="entry name" value="SAM-dependent_MTases_sf"/>
</dbReference>
<reference evidence="4 5" key="1">
    <citation type="submission" date="2015-10" db="EMBL/GenBank/DDBJ databases">
        <title>Draft genome sequence of Salegentibacter salinarum KCTC 12975.</title>
        <authorList>
            <person name="Lin W."/>
            <person name="Zheng Q."/>
        </authorList>
    </citation>
    <scope>NUCLEOTIDE SEQUENCE [LARGE SCALE GENOMIC DNA]</scope>
    <source>
        <strain evidence="4 5">KCTC 12975</strain>
    </source>
</reference>
<keyword evidence="1" id="KW-0808">Transferase</keyword>
<feature type="domain" description="Methyltransferase small" evidence="3">
    <location>
        <begin position="42"/>
        <end position="110"/>
    </location>
</feature>
<dbReference type="SUPFAM" id="SSF53335">
    <property type="entry name" value="S-adenosyl-L-methionine-dependent methyltransferases"/>
    <property type="match status" value="1"/>
</dbReference>
<evidence type="ECO:0000313" key="4">
    <source>
        <dbReference type="EMBL" id="PKD21148.1"/>
    </source>
</evidence>
<dbReference type="Gene3D" id="3.40.50.150">
    <property type="entry name" value="Vaccinia Virus protein VP39"/>
    <property type="match status" value="1"/>
</dbReference>
<organism evidence="4 5">
    <name type="scientific">Salegentibacter salinarum</name>
    <dbReference type="NCBI Taxonomy" id="447422"/>
    <lineage>
        <taxon>Bacteria</taxon>
        <taxon>Pseudomonadati</taxon>
        <taxon>Bacteroidota</taxon>
        <taxon>Flavobacteriia</taxon>
        <taxon>Flavobacteriales</taxon>
        <taxon>Flavobacteriaceae</taxon>
        <taxon>Salegentibacter</taxon>
    </lineage>
</organism>
<dbReference type="AlphaFoldDB" id="A0A2N0U2M8"/>